<reference evidence="1 2" key="1">
    <citation type="journal article" date="2010" name="Int. J. Syst. Evol. Microbiol.">
        <title>Reclassification of Herbaspirillum putei as a later heterotypic synonym of Herbaspirillum huttiense, with the description of H. huttiense subsp. huttiense subsp. nov. and H. huttiense subsp. putei subsp. nov., comb. nov., and description of Herbaspirillum aquaticum sp. nov.</title>
        <authorList>
            <person name="Dobritsa A.P."/>
            <person name="Reddy M.C."/>
            <person name="Samadpour M."/>
        </authorList>
    </citation>
    <scope>NUCLEOTIDE SEQUENCE [LARGE SCALE GENOMIC DNA]</scope>
    <source>
        <strain evidence="1 2">IEH 4430</strain>
    </source>
</reference>
<evidence type="ECO:0000313" key="2">
    <source>
        <dbReference type="Proteomes" id="UP000214747"/>
    </source>
</evidence>
<gene>
    <name evidence="1" type="ORF">CEJ45_18275</name>
</gene>
<organism evidence="1 2">
    <name type="scientific">Herbaspirillum aquaticum</name>
    <dbReference type="NCBI Taxonomy" id="568783"/>
    <lineage>
        <taxon>Bacteria</taxon>
        <taxon>Pseudomonadati</taxon>
        <taxon>Pseudomonadota</taxon>
        <taxon>Betaproteobacteria</taxon>
        <taxon>Burkholderiales</taxon>
        <taxon>Oxalobacteraceae</taxon>
        <taxon>Herbaspirillum</taxon>
    </lineage>
</organism>
<name>A0A225SPT6_9BURK</name>
<evidence type="ECO:0000313" key="1">
    <source>
        <dbReference type="EMBL" id="OWY33123.1"/>
    </source>
</evidence>
<accession>A0A225SPT6</accession>
<dbReference type="EMBL" id="NJGV01000020">
    <property type="protein sequence ID" value="OWY33123.1"/>
    <property type="molecule type" value="Genomic_DNA"/>
</dbReference>
<protein>
    <submittedName>
        <fullName evidence="1">Uncharacterized protein</fullName>
    </submittedName>
</protein>
<dbReference type="Proteomes" id="UP000214747">
    <property type="component" value="Unassembled WGS sequence"/>
</dbReference>
<dbReference type="AlphaFoldDB" id="A0A225SPT6"/>
<sequence length="129" mass="14548">MTTQEPTVAAFPFPTLASAQRAYDALRERGLTREQMELRVMDDEAGPSSGNFILEYKETDVHFDSSWMDMLGSRDDPNVGAGRQEVFWSCEALLLVSTRDPHILNALQEVYRASGMDFDAARQRKDGSR</sequence>
<proteinExistence type="predicted"/>
<comment type="caution">
    <text evidence="1">The sequence shown here is derived from an EMBL/GenBank/DDBJ whole genome shotgun (WGS) entry which is preliminary data.</text>
</comment>
<keyword evidence="2" id="KW-1185">Reference proteome</keyword>
<dbReference type="RefSeq" id="WP_088756457.1">
    <property type="nucleotide sequence ID" value="NZ_NJGV01000020.1"/>
</dbReference>